<dbReference type="AlphaFoldDB" id="A0A6C0AQ75"/>
<sequence>MSQPEDYADMPALISVDNAWLPPSAYELLPLLDQPLEIPPFEDLPGQILNLLHDRESLLDEVPPAPEFHFMVTAINMSVRSILEQMVQRLFVGELVDHDTLEGLYADVQEMANAYQAVTMLSKVNILFNSLVMFQDWLSTLTPEELADCQPKLATAFGIALN</sequence>
<evidence type="ECO:0000313" key="1">
    <source>
        <dbReference type="EMBL" id="QHS81842.1"/>
    </source>
</evidence>
<protein>
    <submittedName>
        <fullName evidence="1">Uncharacterized protein</fullName>
    </submittedName>
</protein>
<proteinExistence type="predicted"/>
<organism evidence="1">
    <name type="scientific">viral metagenome</name>
    <dbReference type="NCBI Taxonomy" id="1070528"/>
    <lineage>
        <taxon>unclassified sequences</taxon>
        <taxon>metagenomes</taxon>
        <taxon>organismal metagenomes</taxon>
    </lineage>
</organism>
<name>A0A6C0AQ75_9ZZZZ</name>
<accession>A0A6C0AQ75</accession>
<dbReference type="EMBL" id="MN740760">
    <property type="protein sequence ID" value="QHS81842.1"/>
    <property type="molecule type" value="Genomic_DNA"/>
</dbReference>
<reference evidence="1" key="1">
    <citation type="journal article" date="2020" name="Nature">
        <title>Giant virus diversity and host interactions through global metagenomics.</title>
        <authorList>
            <person name="Schulz F."/>
            <person name="Roux S."/>
            <person name="Paez-Espino D."/>
            <person name="Jungbluth S."/>
            <person name="Walsh D.A."/>
            <person name="Denef V.J."/>
            <person name="McMahon K.D."/>
            <person name="Konstantinidis K.T."/>
            <person name="Eloe-Fadrosh E.A."/>
            <person name="Kyrpides N.C."/>
            <person name="Woyke T."/>
        </authorList>
    </citation>
    <scope>NUCLEOTIDE SEQUENCE</scope>
    <source>
        <strain evidence="1">GVMAG-S-1101164-72</strain>
    </source>
</reference>